<name>A0A0A8ZBK6_ARUDO</name>
<accession>A0A0A8ZBK6</accession>
<organism evidence="2">
    <name type="scientific">Arundo donax</name>
    <name type="common">Giant reed</name>
    <name type="synonym">Donax arundinaceus</name>
    <dbReference type="NCBI Taxonomy" id="35708"/>
    <lineage>
        <taxon>Eukaryota</taxon>
        <taxon>Viridiplantae</taxon>
        <taxon>Streptophyta</taxon>
        <taxon>Embryophyta</taxon>
        <taxon>Tracheophyta</taxon>
        <taxon>Spermatophyta</taxon>
        <taxon>Magnoliopsida</taxon>
        <taxon>Liliopsida</taxon>
        <taxon>Poales</taxon>
        <taxon>Poaceae</taxon>
        <taxon>PACMAD clade</taxon>
        <taxon>Arundinoideae</taxon>
        <taxon>Arundineae</taxon>
        <taxon>Arundo</taxon>
    </lineage>
</organism>
<evidence type="ECO:0000313" key="2">
    <source>
        <dbReference type="EMBL" id="JAD36181.1"/>
    </source>
</evidence>
<protein>
    <submittedName>
        <fullName evidence="2">Uncharacterized protein</fullName>
    </submittedName>
</protein>
<dbReference type="AlphaFoldDB" id="A0A0A8ZBK6"/>
<feature type="region of interest" description="Disordered" evidence="1">
    <location>
        <begin position="1"/>
        <end position="33"/>
    </location>
</feature>
<evidence type="ECO:0000256" key="1">
    <source>
        <dbReference type="SAM" id="MobiDB-lite"/>
    </source>
</evidence>
<reference evidence="2" key="2">
    <citation type="journal article" date="2015" name="Data Brief">
        <title>Shoot transcriptome of the giant reed, Arundo donax.</title>
        <authorList>
            <person name="Barrero R.A."/>
            <person name="Guerrero F.D."/>
            <person name="Moolhuijzen P."/>
            <person name="Goolsby J.A."/>
            <person name="Tidwell J."/>
            <person name="Bellgard S.E."/>
            <person name="Bellgard M.I."/>
        </authorList>
    </citation>
    <scope>NUCLEOTIDE SEQUENCE</scope>
    <source>
        <tissue evidence="2">Shoot tissue taken approximately 20 cm above the soil surface</tissue>
    </source>
</reference>
<reference evidence="2" key="1">
    <citation type="submission" date="2014-09" db="EMBL/GenBank/DDBJ databases">
        <authorList>
            <person name="Magalhaes I.L.F."/>
            <person name="Oliveira U."/>
            <person name="Santos F.R."/>
            <person name="Vidigal T.H.D.A."/>
            <person name="Brescovit A.D."/>
            <person name="Santos A.J."/>
        </authorList>
    </citation>
    <scope>NUCLEOTIDE SEQUENCE</scope>
    <source>
        <tissue evidence="2">Shoot tissue taken approximately 20 cm above the soil surface</tissue>
    </source>
</reference>
<feature type="compositionally biased region" description="Polar residues" evidence="1">
    <location>
        <begin position="1"/>
        <end position="15"/>
    </location>
</feature>
<sequence>MPWRAANSSPCSQPPSRRAPGRQSASCRGGARTCRGRGPGKLTGCPA</sequence>
<proteinExistence type="predicted"/>
<dbReference type="EMBL" id="GBRH01261714">
    <property type="protein sequence ID" value="JAD36181.1"/>
    <property type="molecule type" value="Transcribed_RNA"/>
</dbReference>